<feature type="transmembrane region" description="Helical" evidence="6">
    <location>
        <begin position="301"/>
        <end position="327"/>
    </location>
</feature>
<evidence type="ECO:0000313" key="8">
    <source>
        <dbReference type="Proteomes" id="UP000235703"/>
    </source>
</evidence>
<accession>A0A2N6PE67</accession>
<evidence type="ECO:0000256" key="6">
    <source>
        <dbReference type="SAM" id="Phobius"/>
    </source>
</evidence>
<dbReference type="EMBL" id="PNFZ01000011">
    <property type="protein sequence ID" value="PMB96975.1"/>
    <property type="molecule type" value="Genomic_DNA"/>
</dbReference>
<feature type="transmembrane region" description="Helical" evidence="6">
    <location>
        <begin position="364"/>
        <end position="389"/>
    </location>
</feature>
<keyword evidence="5 6" id="KW-0472">Membrane</keyword>
<evidence type="ECO:0000256" key="5">
    <source>
        <dbReference type="ARBA" id="ARBA00023136"/>
    </source>
</evidence>
<sequence length="430" mass="45353">MKSPTERLNEVKNDENRKAVEPPATLGAKLKALGPGMMVAGAFIGTGTITTSIVAGTENGYTLLWASVTFAVILVIVLQEMVARLALATGQTLATLIREKFGLWLSILAVLAIFGGNTVYTVGNLNGVALTTSHLPGPPLMWVATVSLIYWFLLMVGKFRVLEKAVSALVLVMSAVFLIDMFASKPDFSRVAEGLLIPQFSASQLLLVTGLIGTTVVPYNLYLHSSAIIERGWHRNSQGFLSTARLDTIIPIFLGGLVTMSVGVVAASILHPRFLDGTLTIESAADMSAALEPVLGPAAYIFFNIGLFAAAVSSMPMAALSAAYVTTESFGMRSNLNAPGFRAVFSFVVWVPVAIFAVSKASPIATIIAAQSINGMLLPITAVIILVFVNQRSTMGTLRNGTLLNVATGAAVLFVCVLGGMNIINALTSV</sequence>
<feature type="transmembrane region" description="Helical" evidence="6">
    <location>
        <begin position="401"/>
        <end position="424"/>
    </location>
</feature>
<dbReference type="AlphaFoldDB" id="A0A2N6PE67"/>
<evidence type="ECO:0000313" key="7">
    <source>
        <dbReference type="EMBL" id="PMB96975.1"/>
    </source>
</evidence>
<dbReference type="Proteomes" id="UP000235703">
    <property type="component" value="Unassembled WGS sequence"/>
</dbReference>
<dbReference type="GO" id="GO:0015086">
    <property type="term" value="F:cadmium ion transmembrane transporter activity"/>
    <property type="evidence" value="ECO:0007669"/>
    <property type="project" value="TreeGrafter"/>
</dbReference>
<gene>
    <name evidence="7" type="ORF">CJ198_13380</name>
</gene>
<dbReference type="PRINTS" id="PR00447">
    <property type="entry name" value="NATRESASSCMP"/>
</dbReference>
<feature type="transmembrane region" description="Helical" evidence="6">
    <location>
        <begin position="37"/>
        <end position="57"/>
    </location>
</feature>
<feature type="transmembrane region" description="Helical" evidence="6">
    <location>
        <begin position="339"/>
        <end position="358"/>
    </location>
</feature>
<keyword evidence="4 6" id="KW-1133">Transmembrane helix</keyword>
<dbReference type="InterPro" id="IPR001046">
    <property type="entry name" value="NRAMP_fam"/>
</dbReference>
<protein>
    <submittedName>
        <fullName evidence="7">Manganese transporter</fullName>
    </submittedName>
</protein>
<keyword evidence="8" id="KW-1185">Reference proteome</keyword>
<proteinExistence type="predicted"/>
<feature type="transmembrane region" description="Helical" evidence="6">
    <location>
        <begin position="101"/>
        <end position="120"/>
    </location>
</feature>
<evidence type="ECO:0000256" key="4">
    <source>
        <dbReference type="ARBA" id="ARBA00022989"/>
    </source>
</evidence>
<reference evidence="7 8" key="1">
    <citation type="submission" date="2017-09" db="EMBL/GenBank/DDBJ databases">
        <title>Bacterial strain isolated from the female urinary microbiota.</title>
        <authorList>
            <person name="Thomas-White K."/>
            <person name="Kumar N."/>
            <person name="Forster S."/>
            <person name="Putonti C."/>
            <person name="Lawley T."/>
            <person name="Wolfe A.J."/>
        </authorList>
    </citation>
    <scope>NUCLEOTIDE SEQUENCE [LARGE SCALE GENOMIC DNA]</scope>
    <source>
        <strain evidence="7 8">UMB0680</strain>
    </source>
</reference>
<dbReference type="GO" id="GO:0034755">
    <property type="term" value="P:iron ion transmembrane transport"/>
    <property type="evidence" value="ECO:0007669"/>
    <property type="project" value="TreeGrafter"/>
</dbReference>
<feature type="transmembrane region" description="Helical" evidence="6">
    <location>
        <begin position="140"/>
        <end position="159"/>
    </location>
</feature>
<feature type="transmembrane region" description="Helical" evidence="6">
    <location>
        <begin position="63"/>
        <end position="89"/>
    </location>
</feature>
<feature type="transmembrane region" description="Helical" evidence="6">
    <location>
        <begin position="204"/>
        <end position="223"/>
    </location>
</feature>
<evidence type="ECO:0000256" key="2">
    <source>
        <dbReference type="ARBA" id="ARBA00022448"/>
    </source>
</evidence>
<dbReference type="Pfam" id="PF01566">
    <property type="entry name" value="Nramp"/>
    <property type="match status" value="1"/>
</dbReference>
<feature type="transmembrane region" description="Helical" evidence="6">
    <location>
        <begin position="244"/>
        <end position="270"/>
    </location>
</feature>
<organism evidence="7 8">
    <name type="scientific">Brevibacterium luteolum</name>
    <dbReference type="NCBI Taxonomy" id="199591"/>
    <lineage>
        <taxon>Bacteria</taxon>
        <taxon>Bacillati</taxon>
        <taxon>Actinomycetota</taxon>
        <taxon>Actinomycetes</taxon>
        <taxon>Micrococcales</taxon>
        <taxon>Brevibacteriaceae</taxon>
        <taxon>Brevibacterium</taxon>
    </lineage>
</organism>
<dbReference type="NCBIfam" id="NF037982">
    <property type="entry name" value="Nramp_1"/>
    <property type="match status" value="1"/>
</dbReference>
<keyword evidence="3 6" id="KW-0812">Transmembrane</keyword>
<comment type="caution">
    <text evidence="7">The sequence shown here is derived from an EMBL/GenBank/DDBJ whole genome shotgun (WGS) entry which is preliminary data.</text>
</comment>
<evidence type="ECO:0000256" key="3">
    <source>
        <dbReference type="ARBA" id="ARBA00022692"/>
    </source>
</evidence>
<dbReference type="PANTHER" id="PTHR11706">
    <property type="entry name" value="SOLUTE CARRIER PROTEIN FAMILY 11 MEMBER"/>
    <property type="match status" value="1"/>
</dbReference>
<dbReference type="PANTHER" id="PTHR11706:SF33">
    <property type="entry name" value="NATURAL RESISTANCE-ASSOCIATED MACROPHAGE PROTEIN 2"/>
    <property type="match status" value="1"/>
</dbReference>
<evidence type="ECO:0000256" key="1">
    <source>
        <dbReference type="ARBA" id="ARBA00004141"/>
    </source>
</evidence>
<dbReference type="OrthoDB" id="9787548at2"/>
<dbReference type="GO" id="GO:0005384">
    <property type="term" value="F:manganese ion transmembrane transporter activity"/>
    <property type="evidence" value="ECO:0007669"/>
    <property type="project" value="TreeGrafter"/>
</dbReference>
<feature type="transmembrane region" description="Helical" evidence="6">
    <location>
        <begin position="166"/>
        <end position="184"/>
    </location>
</feature>
<keyword evidence="2" id="KW-0813">Transport</keyword>
<comment type="subcellular location">
    <subcellularLocation>
        <location evidence="1">Membrane</location>
        <topology evidence="1">Multi-pass membrane protein</topology>
    </subcellularLocation>
</comment>
<name>A0A2N6PE67_9MICO</name>
<dbReference type="GO" id="GO:0005886">
    <property type="term" value="C:plasma membrane"/>
    <property type="evidence" value="ECO:0007669"/>
    <property type="project" value="TreeGrafter"/>
</dbReference>